<feature type="region of interest" description="Disordered" evidence="1">
    <location>
        <begin position="166"/>
        <end position="185"/>
    </location>
</feature>
<evidence type="ECO:0000313" key="3">
    <source>
        <dbReference type="Proteomes" id="UP000306050"/>
    </source>
</evidence>
<name>A0A4U7KWK8_9BASI</name>
<dbReference type="OrthoDB" id="3364905at2759"/>
<evidence type="ECO:0000256" key="1">
    <source>
        <dbReference type="SAM" id="MobiDB-lite"/>
    </source>
</evidence>
<dbReference type="EMBL" id="SRRM01000006">
    <property type="protein sequence ID" value="TKY88870.1"/>
    <property type="molecule type" value="Genomic_DNA"/>
</dbReference>
<feature type="compositionally biased region" description="Low complexity" evidence="1">
    <location>
        <begin position="123"/>
        <end position="142"/>
    </location>
</feature>
<reference evidence="2 3" key="1">
    <citation type="submission" date="2019-05" db="EMBL/GenBank/DDBJ databases">
        <title>Sporisorium graminicola CBS 10092 draft sequencing and annotation.</title>
        <authorList>
            <person name="Solano-Gonzalez S."/>
            <person name="Caddick M.X."/>
            <person name="Darby A."/>
        </authorList>
    </citation>
    <scope>NUCLEOTIDE SEQUENCE [LARGE SCALE GENOMIC DNA]</scope>
    <source>
        <strain evidence="2 3">CBS 10092</strain>
    </source>
</reference>
<feature type="compositionally biased region" description="Basic residues" evidence="1">
    <location>
        <begin position="35"/>
        <end position="45"/>
    </location>
</feature>
<dbReference type="GeneID" id="40725006"/>
<feature type="region of interest" description="Disordered" evidence="1">
    <location>
        <begin position="18"/>
        <end position="51"/>
    </location>
</feature>
<feature type="region of interest" description="Disordered" evidence="1">
    <location>
        <begin position="223"/>
        <end position="266"/>
    </location>
</feature>
<organism evidence="2 3">
    <name type="scientific">Sporisorium graminicola</name>
    <dbReference type="NCBI Taxonomy" id="280036"/>
    <lineage>
        <taxon>Eukaryota</taxon>
        <taxon>Fungi</taxon>
        <taxon>Dikarya</taxon>
        <taxon>Basidiomycota</taxon>
        <taxon>Ustilaginomycotina</taxon>
        <taxon>Ustilaginomycetes</taxon>
        <taxon>Ustilaginales</taxon>
        <taxon>Ustilaginaceae</taxon>
        <taxon>Sporisorium</taxon>
    </lineage>
</organism>
<feature type="region of interest" description="Disordered" evidence="1">
    <location>
        <begin position="107"/>
        <end position="149"/>
    </location>
</feature>
<comment type="caution">
    <text evidence="2">The sequence shown here is derived from an EMBL/GenBank/DDBJ whole genome shotgun (WGS) entry which is preliminary data.</text>
</comment>
<gene>
    <name evidence="2" type="ORF">EX895_002111</name>
</gene>
<dbReference type="Proteomes" id="UP000306050">
    <property type="component" value="Chromosome SGRAM_13"/>
</dbReference>
<dbReference type="KEGG" id="sgra:EX895_002111"/>
<sequence length="389" mass="41690">MDPAFSLADELADLHHPHHDQHEFDDGDDGELQFHPHHHHHHHHSAYSLDDEFAHGGGAGMMGLEAELEGLHLEAGPGRGHDLASELMGGEAGGSLAAELDPEFADRGTADGARYSTAAHGGSASPDRAASPAPASASTSVPHLPPTDITDTLEATQAFLARLSRLSSSSTTAKPLESSAGFEGEDTANLESAAASYLKLVSQCSMEREAQLRELRDLDRRLERSTGPLNPSWSDRASTSIPEESFSPPASPTSSRHGRTTSLSSDTTVTLRTVAPLVDTSLFAPLYTSTSSLLTSLTSLHEHAQVAKGSTADAARKLKSAKGLIAQWKAEMQSAEQSELWIAAHSDERAERERKGGVWVREQVEWCRKRWEEAEGRAGLLLTPVSIAL</sequence>
<accession>A0A4U7KWK8</accession>
<dbReference type="AlphaFoldDB" id="A0A4U7KWK8"/>
<dbReference type="RefSeq" id="XP_029740855.1">
    <property type="nucleotide sequence ID" value="XM_029882710.1"/>
</dbReference>
<protein>
    <submittedName>
        <fullName evidence="2">Uncharacterized protein</fullName>
    </submittedName>
</protein>
<keyword evidence="3" id="KW-1185">Reference proteome</keyword>
<evidence type="ECO:0000313" key="2">
    <source>
        <dbReference type="EMBL" id="TKY88870.1"/>
    </source>
</evidence>
<proteinExistence type="predicted"/>
<feature type="compositionally biased region" description="Polar residues" evidence="1">
    <location>
        <begin position="227"/>
        <end position="242"/>
    </location>
</feature>